<dbReference type="Pfam" id="PF06998">
    <property type="entry name" value="DUF1307"/>
    <property type="match status" value="1"/>
</dbReference>
<sequence length="158" mass="18076">MKKIRNVLLSMAMIFIVVLSTACSSKEAATATKTYVLEKNGLKTTIVYTYIEKEDKVVKQTTKNEGIYAQLPSTKTKEEAQKVLDPIAKKYQGIKGIKHSIDYQEDKFIEDLEVDYTNIDYEKAKEVLGKNFQDPAKTKISMKKTEELMNKMGYTEQK</sequence>
<evidence type="ECO:0000313" key="4">
    <source>
        <dbReference type="Proteomes" id="UP000031386"/>
    </source>
</evidence>
<organism evidence="2 4">
    <name type="scientific">Parvimonas micra</name>
    <dbReference type="NCBI Taxonomy" id="33033"/>
    <lineage>
        <taxon>Bacteria</taxon>
        <taxon>Bacillati</taxon>
        <taxon>Bacillota</taxon>
        <taxon>Tissierellia</taxon>
        <taxon>Tissierellales</taxon>
        <taxon>Peptoniphilaceae</taxon>
        <taxon>Parvimonas</taxon>
    </lineage>
</organism>
<keyword evidence="1" id="KW-0732">Signal</keyword>
<evidence type="ECO:0000313" key="2">
    <source>
        <dbReference type="EMBL" id="AIZ37062.1"/>
    </source>
</evidence>
<dbReference type="RefSeq" id="WP_029949934.1">
    <property type="nucleotide sequence ID" value="NZ_BHYQ01000004.1"/>
</dbReference>
<dbReference type="OrthoDB" id="6586670at2"/>
<dbReference type="KEGG" id="pmic:NW74_06840"/>
<dbReference type="InterPro" id="IPR036699">
    <property type="entry name" value="YehR-like_sf"/>
</dbReference>
<name>A0A0B4S2Q0_9FIRM</name>
<proteinExistence type="predicted"/>
<reference evidence="2 4" key="1">
    <citation type="submission" date="2014-10" db="EMBL/GenBank/DDBJ databases">
        <title>Complete genome sequence of Parvimonas micra KCOM 1535 (= ChDC B708).</title>
        <authorList>
            <person name="Kook J.-K."/>
            <person name="Park S.-N."/>
            <person name="Lim Y.K."/>
            <person name="Roh H."/>
        </authorList>
    </citation>
    <scope>NUCLEOTIDE SEQUENCE [LARGE SCALE GENOMIC DNA]</scope>
    <source>
        <strain evidence="2">KCOM 1535</strain>
        <strain evidence="4">KCOM 1535 / ChDC B708</strain>
    </source>
</reference>
<dbReference type="PIRSF" id="PIRSF006187">
    <property type="entry name" value="DUF1307"/>
    <property type="match status" value="1"/>
</dbReference>
<reference evidence="3" key="2">
    <citation type="submission" date="2020-04" db="EMBL/GenBank/DDBJ databases">
        <title>Deep metagenomics examines the oral microbiome during advanced dental caries in children, revealing novel taxa and co-occurrences with host molecules.</title>
        <authorList>
            <person name="Baker J.L."/>
            <person name="Morton J.T."/>
            <person name="Dinis M."/>
            <person name="Alvarez R."/>
            <person name="Tran N.C."/>
            <person name="Knight R."/>
            <person name="Edlund A."/>
        </authorList>
    </citation>
    <scope>NUCLEOTIDE SEQUENCE</scope>
    <source>
        <strain evidence="3">JCVI_23_bin.11</strain>
    </source>
</reference>
<evidence type="ECO:0000313" key="3">
    <source>
        <dbReference type="EMBL" id="MBF1306515.1"/>
    </source>
</evidence>
<feature type="chain" id="PRO_5041521537" evidence="1">
    <location>
        <begin position="23"/>
        <end position="158"/>
    </location>
</feature>
<dbReference type="InterPro" id="IPR009736">
    <property type="entry name" value="DUF1307"/>
</dbReference>
<dbReference type="EMBL" id="CP009761">
    <property type="protein sequence ID" value="AIZ37062.1"/>
    <property type="molecule type" value="Genomic_DNA"/>
</dbReference>
<feature type="signal peptide" evidence="1">
    <location>
        <begin position="1"/>
        <end position="22"/>
    </location>
</feature>
<dbReference type="Proteomes" id="UP000031386">
    <property type="component" value="Chromosome"/>
</dbReference>
<dbReference type="STRING" id="33033.NW74_06840"/>
<dbReference type="Proteomes" id="UP000758611">
    <property type="component" value="Unassembled WGS sequence"/>
</dbReference>
<dbReference type="EMBL" id="JABZRE010000003">
    <property type="protein sequence ID" value="MBF1306515.1"/>
    <property type="molecule type" value="Genomic_DNA"/>
</dbReference>
<dbReference type="SUPFAM" id="SSF160704">
    <property type="entry name" value="YehR-like"/>
    <property type="match status" value="1"/>
</dbReference>
<accession>A0A0B4S2Q0</accession>
<gene>
    <name evidence="3" type="ORF">HXM94_01815</name>
    <name evidence="2" type="ORF">NW74_06840</name>
</gene>
<evidence type="ECO:0000256" key="1">
    <source>
        <dbReference type="SAM" id="SignalP"/>
    </source>
</evidence>
<dbReference type="Gene3D" id="3.30.1830.10">
    <property type="entry name" value="YehR-like"/>
    <property type="match status" value="1"/>
</dbReference>
<protein>
    <submittedName>
        <fullName evidence="3">DUF1307 domain-containing protein</fullName>
    </submittedName>
</protein>
<keyword evidence="4" id="KW-1185">Reference proteome</keyword>
<dbReference type="AlphaFoldDB" id="A0A0B4S2Q0"/>
<dbReference type="PROSITE" id="PS51257">
    <property type="entry name" value="PROKAR_LIPOPROTEIN"/>
    <property type="match status" value="1"/>
</dbReference>